<dbReference type="InterPro" id="IPR029044">
    <property type="entry name" value="Nucleotide-diphossugar_trans"/>
</dbReference>
<dbReference type="SUPFAM" id="SSF53448">
    <property type="entry name" value="Nucleotide-diphospho-sugar transferases"/>
    <property type="match status" value="2"/>
</dbReference>
<dbReference type="Gene3D" id="3.40.50.150">
    <property type="entry name" value="Vaccinia Virus protein VP39"/>
    <property type="match status" value="1"/>
</dbReference>
<dbReference type="CDD" id="cd02440">
    <property type="entry name" value="AdoMet_MTases"/>
    <property type="match status" value="1"/>
</dbReference>
<evidence type="ECO:0000313" key="5">
    <source>
        <dbReference type="Proteomes" id="UP001057860"/>
    </source>
</evidence>
<gene>
    <name evidence="4" type="ORF">N0H69_05680</name>
</gene>
<dbReference type="Proteomes" id="UP001057860">
    <property type="component" value="Chromosome"/>
</dbReference>
<evidence type="ECO:0000313" key="4">
    <source>
        <dbReference type="EMBL" id="UWM46320.1"/>
    </source>
</evidence>
<dbReference type="InterPro" id="IPR013216">
    <property type="entry name" value="Methyltransf_11"/>
</dbReference>
<keyword evidence="5" id="KW-1185">Reference proteome</keyword>
<dbReference type="Gene3D" id="3.90.550.10">
    <property type="entry name" value="Spore Coat Polysaccharide Biosynthesis Protein SpsA, Chain A"/>
    <property type="match status" value="2"/>
</dbReference>
<accession>A0ABY5UUV1</accession>
<dbReference type="GeneID" id="75139469"/>
<dbReference type="GO" id="GO:0016757">
    <property type="term" value="F:glycosyltransferase activity"/>
    <property type="evidence" value="ECO:0007669"/>
    <property type="project" value="UniProtKB-KW"/>
</dbReference>
<organism evidence="4 5">
    <name type="scientific">Yersinia alsatica</name>
    <dbReference type="NCBI Taxonomy" id="2890317"/>
    <lineage>
        <taxon>Bacteria</taxon>
        <taxon>Pseudomonadati</taxon>
        <taxon>Pseudomonadota</taxon>
        <taxon>Gammaproteobacteria</taxon>
        <taxon>Enterobacterales</taxon>
        <taxon>Yersiniaceae</taxon>
        <taxon>Yersinia</taxon>
    </lineage>
</organism>
<evidence type="ECO:0000256" key="1">
    <source>
        <dbReference type="SAM" id="Coils"/>
    </source>
</evidence>
<dbReference type="CDD" id="cd04184">
    <property type="entry name" value="GT2_RfbC_Mx_like"/>
    <property type="match status" value="1"/>
</dbReference>
<dbReference type="PANTHER" id="PTHR43179:SF7">
    <property type="entry name" value="RHAMNOSYLTRANSFERASE WBBL"/>
    <property type="match status" value="1"/>
</dbReference>
<sequence>MRELNLKSSNIHPILESNGFVFEKDVGVWRPASLPTFAYSDGDDAENYVLSVVTDAEDLSIDSLELSAKMKDWPSTYHLTSRRSNLLKPFQEWLKGKRILEIGCGCGAITRFLGESGALVVSVEGSFRRAQIARQRCRDLSNVDVICAPSNQLPDLGVFDGVMLIGVLEYARMFLGNNGQSILLDFCRQRLNKDGKLFVAIENKLGIKYFAGANEDHVGQPMFGINNSYTENSVATFGRQELLALLKESGFIDTQEYIPLPDYKLPVSIITPIGWQQYTQELAQLAIESSSKDIQGVQDNLFSVEQGIRNAWSNGLAVDLANSFLVVASQQPQVELTPGIAAYHYSDGRVPEFRKLTTFEVKSGELVVKGSTLTQVESEDGLLHSIKSVDTFYSGSSLWIELVDIVNRPEWTVQQVVPWAQGWMDSLLSVSKITTDYNKDFVLESHYQDAMPFNAIRMKDHSVVFFDLEWHALGDISLGYVLFRGIFHSLLRLTSVAHSQHLPSLNIATLSFEILKGLDFDIEQEDLNRYLTQESKFIAMIEGKNSSEIYEVLSALQLPMRIISVGTLKHQLAHIQSEVPYSDVMLIKKLRDQLSIKDAQLSTQQQNIEGLARQITQQAELLIQYEQQVHQILHSSSWKLSAPLRVLGRRVPTSLRKHVRVVFHWLFYIGQNCKVRTGRILRASKLMVKQGLGTISGYPSIAPVKRNVRKLARSLYYRLPERYKSRVLKIAVKLRPSWFLHHPLFASAVATQSNAVNACHAAFISHSQDGTYHFAKQPDEYVYIPTQCPHDLEEQLDKMKHRPRFSIIVPIYNTPLDLLEKMVASVRSQWYTNWQLILANDASPLEEVKKALDAFNDPKIKVVHLEKNQGIAGATNVAIDNADGDFIVFLDHDDELTDDCLYELALCINREDPDFIYSDEDKFTPEGDYSQPHFKPDWSPDTMMGTMFTCHVACVRSSVAKAVGGLRSEFNGCQDWDFILRLSEITQRISHIPKILYHWRIIPESVASDMTAKPYVLAASRAVRESALERRGLKGTVEDLPNYPGYFRVNYALRDNTCISIIIPTRDNQEVLKRCIESILDKTAYRNFEIIIVDNGSKDANTLAYLEMISAEKQISIIHHDAPFNFSELNNLGSRQAKGDLLLFLNDDTEVLHTDWIERMGGYAQLNHIGAVGAKLLYGDGTTMQHAGVINLQNGPMHAYMRSHKDIPGYFLRNQIEYNWLIVTGACLMIERSKFEQVGGFNEQFPVAYNDVDLCMRLCESGLYNIVCQSVTLIHHESLSRGLDHMDQEKIARLQLELQQLNAQHPHYFQYDPFYNVNFAPNSFSFEIRK</sequence>
<proteinExistence type="predicted"/>
<feature type="domain" description="Glycosyltransferase 2-like" evidence="2">
    <location>
        <begin position="806"/>
        <end position="929"/>
    </location>
</feature>
<keyword evidence="1" id="KW-0175">Coiled coil</keyword>
<protein>
    <submittedName>
        <fullName evidence="4">Glycosyltransferase</fullName>
        <ecNumber evidence="4">2.4.-.-</ecNumber>
    </submittedName>
</protein>
<feature type="coiled-coil region" evidence="1">
    <location>
        <begin position="587"/>
        <end position="628"/>
    </location>
</feature>
<keyword evidence="4" id="KW-0808">Transferase</keyword>
<feature type="domain" description="Methyltransferase type 11" evidence="3">
    <location>
        <begin position="100"/>
        <end position="198"/>
    </location>
</feature>
<dbReference type="PANTHER" id="PTHR43179">
    <property type="entry name" value="RHAMNOSYLTRANSFERASE WBBL"/>
    <property type="match status" value="1"/>
</dbReference>
<dbReference type="RefSeq" id="WP_050150594.1">
    <property type="nucleotide sequence ID" value="NZ_CABHWQ010000048.1"/>
</dbReference>
<dbReference type="Pfam" id="PF08241">
    <property type="entry name" value="Methyltransf_11"/>
    <property type="match status" value="1"/>
</dbReference>
<dbReference type="CDD" id="cd04186">
    <property type="entry name" value="GT_2_like_c"/>
    <property type="match status" value="1"/>
</dbReference>
<feature type="domain" description="Glycosyltransferase 2-like" evidence="2">
    <location>
        <begin position="1060"/>
        <end position="1238"/>
    </location>
</feature>
<evidence type="ECO:0000259" key="2">
    <source>
        <dbReference type="Pfam" id="PF00535"/>
    </source>
</evidence>
<keyword evidence="4" id="KW-0328">Glycosyltransferase</keyword>
<dbReference type="EMBL" id="CP104006">
    <property type="protein sequence ID" value="UWM46320.1"/>
    <property type="molecule type" value="Genomic_DNA"/>
</dbReference>
<dbReference type="SUPFAM" id="SSF53335">
    <property type="entry name" value="S-adenosyl-L-methionine-dependent methyltransferases"/>
    <property type="match status" value="1"/>
</dbReference>
<reference evidence="4" key="1">
    <citation type="submission" date="2022-08" db="EMBL/GenBank/DDBJ databases">
        <authorList>
            <person name="Bogun A."/>
            <person name="Kislichkina A."/>
            <person name="Solomentsev V."/>
            <person name="Skryabin Y."/>
            <person name="Sizova A."/>
            <person name="Platonov M."/>
            <person name="Dentovskaya S."/>
        </authorList>
    </citation>
    <scope>NUCLEOTIDE SEQUENCE</scope>
    <source>
        <strain evidence="4">SCPM-O-B-7604</strain>
    </source>
</reference>
<evidence type="ECO:0000259" key="3">
    <source>
        <dbReference type="Pfam" id="PF08241"/>
    </source>
</evidence>
<dbReference type="EC" id="2.4.-.-" evidence="4"/>
<dbReference type="Pfam" id="PF00535">
    <property type="entry name" value="Glycos_transf_2"/>
    <property type="match status" value="2"/>
</dbReference>
<dbReference type="InterPro" id="IPR029063">
    <property type="entry name" value="SAM-dependent_MTases_sf"/>
</dbReference>
<name>A0ABY5UUV1_9GAMM</name>
<dbReference type="InterPro" id="IPR001173">
    <property type="entry name" value="Glyco_trans_2-like"/>
</dbReference>